<evidence type="ECO:0000256" key="6">
    <source>
        <dbReference type="SAM" id="Phobius"/>
    </source>
</evidence>
<feature type="transmembrane region" description="Helical" evidence="6">
    <location>
        <begin position="248"/>
        <end position="270"/>
    </location>
</feature>
<dbReference type="InterPro" id="IPR011701">
    <property type="entry name" value="MFS"/>
</dbReference>
<reference evidence="8" key="1">
    <citation type="journal article" date="2019" name="Int. J. Syst. Evol. Microbiol.">
        <title>The Global Catalogue of Microorganisms (GCM) 10K type strain sequencing project: providing services to taxonomists for standard genome sequencing and annotation.</title>
        <authorList>
            <consortium name="The Broad Institute Genomics Platform"/>
            <consortium name="The Broad Institute Genome Sequencing Center for Infectious Disease"/>
            <person name="Wu L."/>
            <person name="Ma J."/>
        </authorList>
    </citation>
    <scope>NUCLEOTIDE SEQUENCE [LARGE SCALE GENOMIC DNA]</scope>
    <source>
        <strain evidence="8">XZYJ18</strain>
    </source>
</reference>
<comment type="caution">
    <text evidence="7">The sequence shown here is derived from an EMBL/GenBank/DDBJ whole genome shotgun (WGS) entry which is preliminary data.</text>
</comment>
<dbReference type="Pfam" id="PF07690">
    <property type="entry name" value="MFS_1"/>
    <property type="match status" value="1"/>
</dbReference>
<evidence type="ECO:0000256" key="2">
    <source>
        <dbReference type="ARBA" id="ARBA00022692"/>
    </source>
</evidence>
<feature type="transmembrane region" description="Helical" evidence="6">
    <location>
        <begin position="169"/>
        <end position="189"/>
    </location>
</feature>
<feature type="transmembrane region" description="Helical" evidence="6">
    <location>
        <begin position="282"/>
        <end position="308"/>
    </location>
</feature>
<feature type="transmembrane region" description="Helical" evidence="6">
    <location>
        <begin position="142"/>
        <end position="163"/>
    </location>
</feature>
<feature type="compositionally biased region" description="Pro residues" evidence="5">
    <location>
        <begin position="208"/>
        <end position="219"/>
    </location>
</feature>
<gene>
    <name evidence="7" type="ORF">ACFO4E_24090</name>
</gene>
<accession>A0ABV9E1M4</accession>
<feature type="transmembrane region" description="Helical" evidence="6">
    <location>
        <begin position="50"/>
        <end position="68"/>
    </location>
</feature>
<evidence type="ECO:0000313" key="8">
    <source>
        <dbReference type="Proteomes" id="UP001595923"/>
    </source>
</evidence>
<feature type="compositionally biased region" description="Basic residues" evidence="5">
    <location>
        <begin position="473"/>
        <end position="483"/>
    </location>
</feature>
<evidence type="ECO:0000256" key="5">
    <source>
        <dbReference type="SAM" id="MobiDB-lite"/>
    </source>
</evidence>
<feature type="region of interest" description="Disordered" evidence="5">
    <location>
        <begin position="402"/>
        <end position="423"/>
    </location>
</feature>
<keyword evidence="4 6" id="KW-0472">Membrane</keyword>
<dbReference type="PANTHER" id="PTHR23514">
    <property type="entry name" value="BYPASS OF STOP CODON PROTEIN 6"/>
    <property type="match status" value="1"/>
</dbReference>
<dbReference type="Proteomes" id="UP001595923">
    <property type="component" value="Unassembled WGS sequence"/>
</dbReference>
<comment type="subcellular location">
    <subcellularLocation>
        <location evidence="1">Membrane</location>
        <topology evidence="1">Multi-pass membrane protein</topology>
    </subcellularLocation>
</comment>
<dbReference type="EMBL" id="JBHSFQ010000030">
    <property type="protein sequence ID" value="MFC4564952.1"/>
    <property type="molecule type" value="Genomic_DNA"/>
</dbReference>
<feature type="region of interest" description="Disordered" evidence="5">
    <location>
        <begin position="442"/>
        <end position="483"/>
    </location>
</feature>
<evidence type="ECO:0000256" key="3">
    <source>
        <dbReference type="ARBA" id="ARBA00022989"/>
    </source>
</evidence>
<feature type="transmembrane region" description="Helical" evidence="6">
    <location>
        <begin position="349"/>
        <end position="372"/>
    </location>
</feature>
<name>A0ABV9E1M4_9ACTN</name>
<proteinExistence type="predicted"/>
<protein>
    <submittedName>
        <fullName evidence="7">MFS transporter</fullName>
    </submittedName>
</protein>
<dbReference type="RefSeq" id="WP_378578529.1">
    <property type="nucleotide sequence ID" value="NZ_JBHSFQ010000030.1"/>
</dbReference>
<keyword evidence="2 6" id="KW-0812">Transmembrane</keyword>
<keyword evidence="3 6" id="KW-1133">Transmembrane helix</keyword>
<dbReference type="Gene3D" id="1.20.1250.20">
    <property type="entry name" value="MFS general substrate transporter like domains"/>
    <property type="match status" value="2"/>
</dbReference>
<feature type="transmembrane region" description="Helical" evidence="6">
    <location>
        <begin position="314"/>
        <end position="337"/>
    </location>
</feature>
<sequence length="483" mass="49635">MHLPPSRSELTATRRAARARGALRVYFFVVGMVIAVWASRIPEVKDQAGVTAGELSIALLGLASGALMAMRVAGPLLDRYGGRAVVPPAGVAASALLVGPGHVTGFAALLCSLLLLGATHALLNVSINVLATRLQQELGRPIMASFHAACSIGGCAGAVTGMLCARAGLSPSASFQLVAAALVCACLLVRRELRGIGAAAGPGAPARAAPPPPGRRRPVPPPKRIVLLGLLAMCCTLAEGAATDWSALYMREVAGGTATIGAATYASYSAMMAAGRLVGDRLTALIGAVNVVRVCGLLGSGGLCLALAVPVQGAVIVGFGLMGAGLSCLMPHMFTAAAEHDPPRAARNVCTVSAICYLGPLIGPAAIGGIAGQAGLPTALALPAVLMFVVGVSARMLSPVSARRAKPRAAGAPRRARAPGRSRLSDRSLPLLLWPRRTPRPLSLASRRDDGRDRWGFRGNRGVPGRGSADRMQRRRRRTARHL</sequence>
<feature type="compositionally biased region" description="Basic and acidic residues" evidence="5">
    <location>
        <begin position="446"/>
        <end position="456"/>
    </location>
</feature>
<dbReference type="CDD" id="cd17393">
    <property type="entry name" value="MFS_MosC_like"/>
    <property type="match status" value="1"/>
</dbReference>
<feature type="transmembrane region" description="Helical" evidence="6">
    <location>
        <begin position="21"/>
        <end position="38"/>
    </location>
</feature>
<feature type="region of interest" description="Disordered" evidence="5">
    <location>
        <begin position="200"/>
        <end position="219"/>
    </location>
</feature>
<evidence type="ECO:0000256" key="4">
    <source>
        <dbReference type="ARBA" id="ARBA00023136"/>
    </source>
</evidence>
<organism evidence="7 8">
    <name type="scientific">Nocardiopsis mangrovi</name>
    <dbReference type="NCBI Taxonomy" id="1179818"/>
    <lineage>
        <taxon>Bacteria</taxon>
        <taxon>Bacillati</taxon>
        <taxon>Actinomycetota</taxon>
        <taxon>Actinomycetes</taxon>
        <taxon>Streptosporangiales</taxon>
        <taxon>Nocardiopsidaceae</taxon>
        <taxon>Nocardiopsis</taxon>
    </lineage>
</organism>
<feature type="transmembrane region" description="Helical" evidence="6">
    <location>
        <begin position="80"/>
        <end position="99"/>
    </location>
</feature>
<feature type="transmembrane region" description="Helical" evidence="6">
    <location>
        <begin position="225"/>
        <end position="242"/>
    </location>
</feature>
<feature type="transmembrane region" description="Helical" evidence="6">
    <location>
        <begin position="378"/>
        <end position="398"/>
    </location>
</feature>
<evidence type="ECO:0000313" key="7">
    <source>
        <dbReference type="EMBL" id="MFC4564952.1"/>
    </source>
</evidence>
<evidence type="ECO:0000256" key="1">
    <source>
        <dbReference type="ARBA" id="ARBA00004141"/>
    </source>
</evidence>
<dbReference type="PANTHER" id="PTHR23514:SF13">
    <property type="entry name" value="INNER MEMBRANE PROTEIN YBJJ"/>
    <property type="match status" value="1"/>
</dbReference>
<dbReference type="InterPro" id="IPR051788">
    <property type="entry name" value="MFS_Transporter"/>
</dbReference>
<dbReference type="SUPFAM" id="SSF103473">
    <property type="entry name" value="MFS general substrate transporter"/>
    <property type="match status" value="1"/>
</dbReference>
<dbReference type="InterPro" id="IPR036259">
    <property type="entry name" value="MFS_trans_sf"/>
</dbReference>
<keyword evidence="8" id="KW-1185">Reference proteome</keyword>
<feature type="transmembrane region" description="Helical" evidence="6">
    <location>
        <begin position="105"/>
        <end position="130"/>
    </location>
</feature>